<dbReference type="Pfam" id="PF20436">
    <property type="entry name" value="LonB_AAA-LID"/>
    <property type="match status" value="1"/>
</dbReference>
<dbReference type="GO" id="GO:0005886">
    <property type="term" value="C:plasma membrane"/>
    <property type="evidence" value="ECO:0007669"/>
    <property type="project" value="UniProtKB-SubCell"/>
</dbReference>
<dbReference type="Pfam" id="PF01078">
    <property type="entry name" value="Mg_chelatase"/>
    <property type="match status" value="1"/>
</dbReference>
<reference evidence="14" key="1">
    <citation type="journal article" date="2014" name="Front. Microbiol.">
        <title>High frequency of phylogenetically diverse reductive dehalogenase-homologous genes in deep subseafloor sedimentary metagenomes.</title>
        <authorList>
            <person name="Kawai M."/>
            <person name="Futagami T."/>
            <person name="Toyoda A."/>
            <person name="Takaki Y."/>
            <person name="Nishi S."/>
            <person name="Hori S."/>
            <person name="Arai W."/>
            <person name="Tsubouchi T."/>
            <person name="Morono Y."/>
            <person name="Uchiyama I."/>
            <person name="Ito T."/>
            <person name="Fujiyama A."/>
            <person name="Inagaki F."/>
            <person name="Takami H."/>
        </authorList>
    </citation>
    <scope>NUCLEOTIDE SEQUENCE</scope>
    <source>
        <strain evidence="14">Expedition CK06-06</strain>
    </source>
</reference>
<feature type="domain" description="AAA+ ATPase" evidence="13">
    <location>
        <begin position="36"/>
        <end position="302"/>
    </location>
</feature>
<gene>
    <name evidence="14" type="ORF">S06H3_11670</name>
</gene>
<comment type="similarity">
    <text evidence="2">Belongs to the peptidase S16 family. Archaeal LonB subfamily.</text>
</comment>
<dbReference type="InterPro" id="IPR000523">
    <property type="entry name" value="Mg_chelatse_chII-like_cat_dom"/>
</dbReference>
<organism evidence="14">
    <name type="scientific">marine sediment metagenome</name>
    <dbReference type="NCBI Taxonomy" id="412755"/>
    <lineage>
        <taxon>unclassified sequences</taxon>
        <taxon>metagenomes</taxon>
        <taxon>ecological metagenomes</taxon>
    </lineage>
</organism>
<evidence type="ECO:0000256" key="11">
    <source>
        <dbReference type="ARBA" id="ARBA00023136"/>
    </source>
</evidence>
<comment type="subcellular location">
    <subcellularLocation>
        <location evidence="1">Cell membrane</location>
        <topology evidence="1">Multi-pass membrane protein</topology>
    </subcellularLocation>
</comment>
<evidence type="ECO:0000256" key="9">
    <source>
        <dbReference type="ARBA" id="ARBA00022840"/>
    </source>
</evidence>
<comment type="caution">
    <text evidence="14">The sequence shown here is derived from an EMBL/GenBank/DDBJ whole genome shotgun (WGS) entry which is preliminary data.</text>
</comment>
<evidence type="ECO:0000256" key="3">
    <source>
        <dbReference type="ARBA" id="ARBA00022016"/>
    </source>
</evidence>
<evidence type="ECO:0000256" key="2">
    <source>
        <dbReference type="ARBA" id="ARBA00009579"/>
    </source>
</evidence>
<keyword evidence="7" id="KW-0547">Nucleotide-binding</keyword>
<dbReference type="GO" id="GO:0004176">
    <property type="term" value="F:ATP-dependent peptidase activity"/>
    <property type="evidence" value="ECO:0007669"/>
    <property type="project" value="InterPro"/>
</dbReference>
<accession>X1LDN8</accession>
<evidence type="ECO:0000256" key="4">
    <source>
        <dbReference type="ARBA" id="ARBA00022475"/>
    </source>
</evidence>
<evidence type="ECO:0000256" key="12">
    <source>
        <dbReference type="SAM" id="Phobius"/>
    </source>
</evidence>
<dbReference type="NCBIfam" id="TIGR00764">
    <property type="entry name" value="lon_rel"/>
    <property type="match status" value="1"/>
</dbReference>
<feature type="non-terminal residue" evidence="14">
    <location>
        <position position="1"/>
    </location>
</feature>
<dbReference type="Pfam" id="PF00158">
    <property type="entry name" value="Sigma54_activat"/>
    <property type="match status" value="1"/>
</dbReference>
<dbReference type="InterPro" id="IPR050764">
    <property type="entry name" value="CbbQ/NirQ/NorQ/GpvN"/>
</dbReference>
<evidence type="ECO:0000256" key="5">
    <source>
        <dbReference type="ARBA" id="ARBA00022670"/>
    </source>
</evidence>
<dbReference type="GO" id="GO:0030163">
    <property type="term" value="P:protein catabolic process"/>
    <property type="evidence" value="ECO:0007669"/>
    <property type="project" value="InterPro"/>
</dbReference>
<keyword evidence="5" id="KW-0645">Protease</keyword>
<dbReference type="PANTHER" id="PTHR42759:SF1">
    <property type="entry name" value="MAGNESIUM-CHELATASE SUBUNIT CHLD"/>
    <property type="match status" value="1"/>
</dbReference>
<keyword evidence="11 12" id="KW-0472">Membrane</keyword>
<sequence>KIKFKTTEEIEVPERLLDQVIGQDKSVDIVKTAAEQKRHVMLIGDPGTGKSMVARAMTEFLPKGELEDIIAYPNNEDTNTPHIRVVPGGKANEIIKAQRTEAKKKLEQQNSLILTVVLMIVGLSLFGAIITGHFEYAIFGIIAAVMIYLIVARGGLTQRRGLQQIPKILVSHDKDEAPPFIDATAAHSGALLGDVRHDPFQSAGLETPPHQLVEAGAIHRAHKGVLYIDEINTLSLPSQQHLLTAIQEKKFQITGQSERSFGAMVKTEPASCDFILVSAGNLDALRGMHPALRSRIRGYGYEVYLNSIMDDTDDNREKLVRFVAQEVKKDGKISHFNKEAVAEIIHEAQRRAGRKGKLSLRLRELGGLIRVAGDIAFDKGDKIVTQEHVIEAKKTARSLEQQVADRALESQKSYRSFRTTGKEVGAVNGLAVHSADPSMSEFSGLVLPIVAEVTPAGSQSLEVS</sequence>
<keyword evidence="4" id="KW-1003">Cell membrane</keyword>
<dbReference type="Gene3D" id="1.10.8.60">
    <property type="match status" value="1"/>
</dbReference>
<dbReference type="EMBL" id="BARV01005750">
    <property type="protein sequence ID" value="GAI17417.1"/>
    <property type="molecule type" value="Genomic_DNA"/>
</dbReference>
<evidence type="ECO:0000259" key="13">
    <source>
        <dbReference type="SMART" id="SM00382"/>
    </source>
</evidence>
<dbReference type="InterPro" id="IPR002078">
    <property type="entry name" value="Sigma_54_int"/>
</dbReference>
<dbReference type="AlphaFoldDB" id="X1LDN8"/>
<dbReference type="GO" id="GO:0006508">
    <property type="term" value="P:proteolysis"/>
    <property type="evidence" value="ECO:0007669"/>
    <property type="project" value="UniProtKB-KW"/>
</dbReference>
<keyword evidence="8" id="KW-0378">Hydrolase</keyword>
<protein>
    <recommendedName>
        <fullName evidence="3">Archaeal Lon protease</fullName>
    </recommendedName>
</protein>
<evidence type="ECO:0000313" key="14">
    <source>
        <dbReference type="EMBL" id="GAI17417.1"/>
    </source>
</evidence>
<dbReference type="GO" id="GO:0006355">
    <property type="term" value="P:regulation of DNA-templated transcription"/>
    <property type="evidence" value="ECO:0007669"/>
    <property type="project" value="InterPro"/>
</dbReference>
<evidence type="ECO:0000256" key="8">
    <source>
        <dbReference type="ARBA" id="ARBA00022801"/>
    </source>
</evidence>
<dbReference type="InterPro" id="IPR046843">
    <property type="entry name" value="LonB_AAA-LID"/>
</dbReference>
<dbReference type="PANTHER" id="PTHR42759">
    <property type="entry name" value="MOXR FAMILY PROTEIN"/>
    <property type="match status" value="1"/>
</dbReference>
<dbReference type="SMART" id="SM00382">
    <property type="entry name" value="AAA"/>
    <property type="match status" value="1"/>
</dbReference>
<dbReference type="SUPFAM" id="SSF52540">
    <property type="entry name" value="P-loop containing nucleoside triphosphate hydrolases"/>
    <property type="match status" value="1"/>
</dbReference>
<dbReference type="InterPro" id="IPR027417">
    <property type="entry name" value="P-loop_NTPase"/>
</dbReference>
<keyword evidence="9" id="KW-0067">ATP-binding</keyword>
<feature type="transmembrane region" description="Helical" evidence="12">
    <location>
        <begin position="112"/>
        <end position="130"/>
    </location>
</feature>
<evidence type="ECO:0000256" key="1">
    <source>
        <dbReference type="ARBA" id="ARBA00004651"/>
    </source>
</evidence>
<keyword evidence="10 12" id="KW-1133">Transmembrane helix</keyword>
<evidence type="ECO:0000256" key="6">
    <source>
        <dbReference type="ARBA" id="ARBA00022692"/>
    </source>
</evidence>
<proteinExistence type="inferred from homology"/>
<dbReference type="InterPro" id="IPR004663">
    <property type="entry name" value="Lon_arc"/>
</dbReference>
<evidence type="ECO:0000256" key="7">
    <source>
        <dbReference type="ARBA" id="ARBA00022741"/>
    </source>
</evidence>
<feature type="transmembrane region" description="Helical" evidence="12">
    <location>
        <begin position="136"/>
        <end position="156"/>
    </location>
</feature>
<dbReference type="InterPro" id="IPR003593">
    <property type="entry name" value="AAA+_ATPase"/>
</dbReference>
<name>X1LDN8_9ZZZZ</name>
<dbReference type="GO" id="GO:0005524">
    <property type="term" value="F:ATP binding"/>
    <property type="evidence" value="ECO:0007669"/>
    <property type="project" value="UniProtKB-KW"/>
</dbReference>
<evidence type="ECO:0000256" key="10">
    <source>
        <dbReference type="ARBA" id="ARBA00022989"/>
    </source>
</evidence>
<dbReference type="Gene3D" id="3.40.50.300">
    <property type="entry name" value="P-loop containing nucleotide triphosphate hydrolases"/>
    <property type="match status" value="2"/>
</dbReference>
<keyword evidence="6 12" id="KW-0812">Transmembrane</keyword>